<dbReference type="Pfam" id="PF14348">
    <property type="entry name" value="DtrJ-like"/>
    <property type="match status" value="1"/>
</dbReference>
<dbReference type="AlphaFoldDB" id="A0A7W5BFE1"/>
<dbReference type="EMBL" id="JACHXD010000025">
    <property type="protein sequence ID" value="MBB3122187.1"/>
    <property type="molecule type" value="Genomic_DNA"/>
</dbReference>
<keyword evidence="1" id="KW-0472">Membrane</keyword>
<reference evidence="2 3" key="1">
    <citation type="submission" date="2020-08" db="EMBL/GenBank/DDBJ databases">
        <title>Genomic Encyclopedia of Type Strains, Phase III (KMG-III): the genomes of soil and plant-associated and newly described type strains.</title>
        <authorList>
            <person name="Whitman W."/>
        </authorList>
    </citation>
    <scope>NUCLEOTIDE SEQUENCE [LARGE SCALE GENOMIC DNA]</scope>
    <source>
        <strain evidence="2 3">CECT 8897</strain>
    </source>
</reference>
<dbReference type="RefSeq" id="WP_183443853.1">
    <property type="nucleotide sequence ID" value="NZ_JACHXD010000025.1"/>
</dbReference>
<feature type="transmembrane region" description="Helical" evidence="1">
    <location>
        <begin position="111"/>
        <end position="134"/>
    </location>
</feature>
<name>A0A7W5BFE1_9BURK</name>
<comment type="caution">
    <text evidence="2">The sequence shown here is derived from an EMBL/GenBank/DDBJ whole genome shotgun (WGS) entry which is preliminary data.</text>
</comment>
<keyword evidence="1" id="KW-1133">Transmembrane helix</keyword>
<keyword evidence="3" id="KW-1185">Reference proteome</keyword>
<organism evidence="2 3">
    <name type="scientific">Pseudoduganella violacea</name>
    <dbReference type="NCBI Taxonomy" id="1715466"/>
    <lineage>
        <taxon>Bacteria</taxon>
        <taxon>Pseudomonadati</taxon>
        <taxon>Pseudomonadota</taxon>
        <taxon>Betaproteobacteria</taxon>
        <taxon>Burkholderiales</taxon>
        <taxon>Oxalobacteraceae</taxon>
        <taxon>Telluria group</taxon>
        <taxon>Pseudoduganella</taxon>
    </lineage>
</organism>
<gene>
    <name evidence="2" type="ORF">FHS03_005284</name>
</gene>
<proteinExistence type="predicted"/>
<evidence type="ECO:0000313" key="2">
    <source>
        <dbReference type="EMBL" id="MBB3122187.1"/>
    </source>
</evidence>
<accession>A0A7W5BFE1</accession>
<sequence>MIRIVTIASLLTLLLLVLYLPSAYPAQTFLAQIRTEHANHRAFWGEAHARKMLETLFALQAPPPRQAPLMPKAEANRPAVDSVVQGEVGAMGNRLAGNAYFRSLNALVLLATYRLAVLACLSGALLLFLGLAVVDGLVRRAVKGKELVAHRPEVFAACACGVILTVCLAILACVVPTTLPSIALPSLALTGSVMANVALANYHKK</sequence>
<feature type="transmembrane region" description="Helical" evidence="1">
    <location>
        <begin position="154"/>
        <end position="177"/>
    </location>
</feature>
<protein>
    <recommendedName>
        <fullName evidence="4">DUF4400 domain-containing protein</fullName>
    </recommendedName>
</protein>
<feature type="transmembrane region" description="Helical" evidence="1">
    <location>
        <begin position="183"/>
        <end position="202"/>
    </location>
</feature>
<keyword evidence="1" id="KW-0812">Transmembrane</keyword>
<evidence type="ECO:0000256" key="1">
    <source>
        <dbReference type="SAM" id="Phobius"/>
    </source>
</evidence>
<dbReference type="Proteomes" id="UP000541535">
    <property type="component" value="Unassembled WGS sequence"/>
</dbReference>
<dbReference type="InterPro" id="IPR022266">
    <property type="entry name" value="DtrJ-like"/>
</dbReference>
<evidence type="ECO:0008006" key="4">
    <source>
        <dbReference type="Google" id="ProtNLM"/>
    </source>
</evidence>
<evidence type="ECO:0000313" key="3">
    <source>
        <dbReference type="Proteomes" id="UP000541535"/>
    </source>
</evidence>